<dbReference type="InterPro" id="IPR036910">
    <property type="entry name" value="HMG_box_dom_sf"/>
</dbReference>
<dbReference type="Proteomes" id="UP000807353">
    <property type="component" value="Unassembled WGS sequence"/>
</dbReference>
<organism evidence="3 4">
    <name type="scientific">Collybia nuda</name>
    <dbReference type="NCBI Taxonomy" id="64659"/>
    <lineage>
        <taxon>Eukaryota</taxon>
        <taxon>Fungi</taxon>
        <taxon>Dikarya</taxon>
        <taxon>Basidiomycota</taxon>
        <taxon>Agaricomycotina</taxon>
        <taxon>Agaricomycetes</taxon>
        <taxon>Agaricomycetidae</taxon>
        <taxon>Agaricales</taxon>
        <taxon>Tricholomatineae</taxon>
        <taxon>Clitocybaceae</taxon>
        <taxon>Collybia</taxon>
    </lineage>
</organism>
<dbReference type="EMBL" id="MU150303">
    <property type="protein sequence ID" value="KAF9460173.1"/>
    <property type="molecule type" value="Genomic_DNA"/>
</dbReference>
<dbReference type="PROSITE" id="PS50118">
    <property type="entry name" value="HMG_BOX_2"/>
    <property type="match status" value="1"/>
</dbReference>
<evidence type="ECO:0000256" key="1">
    <source>
        <dbReference type="PROSITE-ProRule" id="PRU00267"/>
    </source>
</evidence>
<reference evidence="3" key="1">
    <citation type="submission" date="2020-11" db="EMBL/GenBank/DDBJ databases">
        <authorList>
            <consortium name="DOE Joint Genome Institute"/>
            <person name="Ahrendt S."/>
            <person name="Riley R."/>
            <person name="Andreopoulos W."/>
            <person name="Labutti K."/>
            <person name="Pangilinan J."/>
            <person name="Ruiz-Duenas F.J."/>
            <person name="Barrasa J.M."/>
            <person name="Sanchez-Garcia M."/>
            <person name="Camarero S."/>
            <person name="Miyauchi S."/>
            <person name="Serrano A."/>
            <person name="Linde D."/>
            <person name="Babiker R."/>
            <person name="Drula E."/>
            <person name="Ayuso-Fernandez I."/>
            <person name="Pacheco R."/>
            <person name="Padilla G."/>
            <person name="Ferreira P."/>
            <person name="Barriuso J."/>
            <person name="Kellner H."/>
            <person name="Castanera R."/>
            <person name="Alfaro M."/>
            <person name="Ramirez L."/>
            <person name="Pisabarro A.G."/>
            <person name="Kuo A."/>
            <person name="Tritt A."/>
            <person name="Lipzen A."/>
            <person name="He G."/>
            <person name="Yan M."/>
            <person name="Ng V."/>
            <person name="Cullen D."/>
            <person name="Martin F."/>
            <person name="Rosso M.-N."/>
            <person name="Henrissat B."/>
            <person name="Hibbett D."/>
            <person name="Martinez A.T."/>
            <person name="Grigoriev I.V."/>
        </authorList>
    </citation>
    <scope>NUCLEOTIDE SEQUENCE</scope>
    <source>
        <strain evidence="3">CBS 247.69</strain>
    </source>
</reference>
<gene>
    <name evidence="3" type="ORF">BDZ94DRAFT_1149796</name>
</gene>
<feature type="non-terminal residue" evidence="3">
    <location>
        <position position="73"/>
    </location>
</feature>
<dbReference type="InterPro" id="IPR009071">
    <property type="entry name" value="HMG_box_dom"/>
</dbReference>
<feature type="domain" description="HMG box" evidence="2">
    <location>
        <begin position="1"/>
        <end position="70"/>
    </location>
</feature>
<accession>A0A9P5XYW4</accession>
<name>A0A9P5XYW4_9AGAR</name>
<protein>
    <recommendedName>
        <fullName evidence="2">HMG box domain-containing protein</fullName>
    </recommendedName>
</protein>
<evidence type="ECO:0000313" key="4">
    <source>
        <dbReference type="Proteomes" id="UP000807353"/>
    </source>
</evidence>
<dbReference type="OrthoDB" id="6247875at2759"/>
<evidence type="ECO:0000313" key="3">
    <source>
        <dbReference type="EMBL" id="KAF9460173.1"/>
    </source>
</evidence>
<dbReference type="AlphaFoldDB" id="A0A9P5XYW4"/>
<comment type="caution">
    <text evidence="3">The sequence shown here is derived from an EMBL/GenBank/DDBJ whole genome shotgun (WGS) entry which is preliminary data.</text>
</comment>
<dbReference type="GO" id="GO:0003677">
    <property type="term" value="F:DNA binding"/>
    <property type="evidence" value="ECO:0007669"/>
    <property type="project" value="UniProtKB-UniRule"/>
</dbReference>
<sequence>PRPRNAWILYRSWYYENHKEEFKGPGNKMGHLSKLAAREWNSLPQEDRLYWDLRGVAEGLAHIQKYPDYKYRP</sequence>
<dbReference type="SMART" id="SM00398">
    <property type="entry name" value="HMG"/>
    <property type="match status" value="1"/>
</dbReference>
<proteinExistence type="predicted"/>
<keyword evidence="1" id="KW-0539">Nucleus</keyword>
<evidence type="ECO:0000259" key="2">
    <source>
        <dbReference type="PROSITE" id="PS50118"/>
    </source>
</evidence>
<dbReference type="CDD" id="cd01389">
    <property type="entry name" value="HMG-box_ROX1-like"/>
    <property type="match status" value="1"/>
</dbReference>
<dbReference type="Gene3D" id="1.10.30.10">
    <property type="entry name" value="High mobility group box domain"/>
    <property type="match status" value="1"/>
</dbReference>
<dbReference type="SUPFAM" id="SSF47095">
    <property type="entry name" value="HMG-box"/>
    <property type="match status" value="1"/>
</dbReference>
<dbReference type="Pfam" id="PF00505">
    <property type="entry name" value="HMG_box"/>
    <property type="match status" value="1"/>
</dbReference>
<feature type="non-terminal residue" evidence="3">
    <location>
        <position position="1"/>
    </location>
</feature>
<feature type="DNA-binding region" description="HMG box" evidence="1">
    <location>
        <begin position="1"/>
        <end position="70"/>
    </location>
</feature>
<keyword evidence="1" id="KW-0238">DNA-binding</keyword>
<dbReference type="GO" id="GO:0005634">
    <property type="term" value="C:nucleus"/>
    <property type="evidence" value="ECO:0007669"/>
    <property type="project" value="UniProtKB-UniRule"/>
</dbReference>
<keyword evidence="4" id="KW-1185">Reference proteome</keyword>